<evidence type="ECO:0000313" key="2">
    <source>
        <dbReference type="Proteomes" id="UP000789524"/>
    </source>
</evidence>
<dbReference type="AlphaFoldDB" id="A0A8J2QCR2"/>
<protein>
    <submittedName>
        <fullName evidence="1">(African queen) hypothetical protein</fullName>
    </submittedName>
</protein>
<evidence type="ECO:0000313" key="1">
    <source>
        <dbReference type="EMBL" id="CAG9559969.1"/>
    </source>
</evidence>
<accession>A0A8J2QCR2</accession>
<dbReference type="EMBL" id="CAKASE010000044">
    <property type="protein sequence ID" value="CAG9559969.1"/>
    <property type="molecule type" value="Genomic_DNA"/>
</dbReference>
<dbReference type="Gene3D" id="3.30.1120.10">
    <property type="match status" value="1"/>
</dbReference>
<keyword evidence="2" id="KW-1185">Reference proteome</keyword>
<gene>
    <name evidence="1" type="ORF">DCHRY22_LOCUS1723</name>
</gene>
<sequence>MDYEEVLAMREASIIKQIDPVRDLTPCEPRPERGCLYNVKLDPSESHDLWSRGTKITDILWSRLRTLWSMQLKRGPAMIDPRADPENFGYRWLPWLNDSSPVMTLNDTNVSKTEMGSNFSENYKIMPNSDGSSNGKTVATPVNCQDVKGLRNFLCILRSVF</sequence>
<proteinExistence type="predicted"/>
<dbReference type="OrthoDB" id="7354187at2759"/>
<organism evidence="1 2">
    <name type="scientific">Danaus chrysippus</name>
    <name type="common">African queen</name>
    <dbReference type="NCBI Taxonomy" id="151541"/>
    <lineage>
        <taxon>Eukaryota</taxon>
        <taxon>Metazoa</taxon>
        <taxon>Ecdysozoa</taxon>
        <taxon>Arthropoda</taxon>
        <taxon>Hexapoda</taxon>
        <taxon>Insecta</taxon>
        <taxon>Pterygota</taxon>
        <taxon>Neoptera</taxon>
        <taxon>Endopterygota</taxon>
        <taxon>Lepidoptera</taxon>
        <taxon>Glossata</taxon>
        <taxon>Ditrysia</taxon>
        <taxon>Papilionoidea</taxon>
        <taxon>Nymphalidae</taxon>
        <taxon>Danainae</taxon>
        <taxon>Danaini</taxon>
        <taxon>Danaina</taxon>
        <taxon>Danaus</taxon>
        <taxon>Anosia</taxon>
    </lineage>
</organism>
<reference evidence="1" key="1">
    <citation type="submission" date="2021-09" db="EMBL/GenBank/DDBJ databases">
        <authorList>
            <person name="Martin H S."/>
        </authorList>
    </citation>
    <scope>NUCLEOTIDE SEQUENCE</scope>
</reference>
<name>A0A8J2QCR2_9NEOP</name>
<comment type="caution">
    <text evidence="1">The sequence shown here is derived from an EMBL/GenBank/DDBJ whole genome shotgun (WGS) entry which is preliminary data.</text>
</comment>
<dbReference type="Proteomes" id="UP000789524">
    <property type="component" value="Unassembled WGS sequence"/>
</dbReference>